<name>A0AAV2MY87_9HYME</name>
<sequence length="241" mass="28197">MREKALNTILELNNQTIDLRNKEKLDEFTSKIRGILQEIGENQIRAKKDIKIADKKKLLENGDITIKNKLSERYSNKSGVGTASNRVKTDENTEEKNNTVIKNSETISRMVSEHTRCRGRSDVMENSPKDQIQYGEVPVSRDNLNSVVTAKRSRIQCKMDYKSQIQKLREEENILLRRIDKKIRMQGIIKKQQTRINMLRKLAGEEEDGAFPTPMEVKEISTKQTREHQKCREKYFSHYKR</sequence>
<reference evidence="2" key="1">
    <citation type="submission" date="2024-04" db="EMBL/GenBank/DDBJ databases">
        <authorList>
            <consortium name="Molecular Ecology Group"/>
        </authorList>
    </citation>
    <scope>NUCLEOTIDE SEQUENCE</scope>
</reference>
<proteinExistence type="predicted"/>
<evidence type="ECO:0000313" key="3">
    <source>
        <dbReference type="Proteomes" id="UP001497644"/>
    </source>
</evidence>
<evidence type="ECO:0000313" key="2">
    <source>
        <dbReference type="EMBL" id="CAL1672314.1"/>
    </source>
</evidence>
<gene>
    <name evidence="2" type="ORF">LPLAT_LOCUS6983</name>
</gene>
<dbReference type="AlphaFoldDB" id="A0AAV2MY87"/>
<keyword evidence="3" id="KW-1185">Reference proteome</keyword>
<dbReference type="EMBL" id="CAXIPU020000488">
    <property type="protein sequence ID" value="CAL1672314.1"/>
    <property type="molecule type" value="Genomic_DNA"/>
</dbReference>
<organism evidence="2 3">
    <name type="scientific">Lasius platythorax</name>
    <dbReference type="NCBI Taxonomy" id="488582"/>
    <lineage>
        <taxon>Eukaryota</taxon>
        <taxon>Metazoa</taxon>
        <taxon>Ecdysozoa</taxon>
        <taxon>Arthropoda</taxon>
        <taxon>Hexapoda</taxon>
        <taxon>Insecta</taxon>
        <taxon>Pterygota</taxon>
        <taxon>Neoptera</taxon>
        <taxon>Endopterygota</taxon>
        <taxon>Hymenoptera</taxon>
        <taxon>Apocrita</taxon>
        <taxon>Aculeata</taxon>
        <taxon>Formicoidea</taxon>
        <taxon>Formicidae</taxon>
        <taxon>Formicinae</taxon>
        <taxon>Lasius</taxon>
        <taxon>Lasius</taxon>
    </lineage>
</organism>
<feature type="region of interest" description="Disordered" evidence="1">
    <location>
        <begin position="75"/>
        <end position="96"/>
    </location>
</feature>
<accession>A0AAV2MY87</accession>
<dbReference type="Proteomes" id="UP001497644">
    <property type="component" value="Unassembled WGS sequence"/>
</dbReference>
<protein>
    <submittedName>
        <fullName evidence="2">Uncharacterized protein</fullName>
    </submittedName>
</protein>
<feature type="compositionally biased region" description="Basic and acidic residues" evidence="1">
    <location>
        <begin position="87"/>
        <end position="96"/>
    </location>
</feature>
<feature type="region of interest" description="Disordered" evidence="1">
    <location>
        <begin position="218"/>
        <end position="241"/>
    </location>
</feature>
<evidence type="ECO:0000256" key="1">
    <source>
        <dbReference type="SAM" id="MobiDB-lite"/>
    </source>
</evidence>
<feature type="compositionally biased region" description="Polar residues" evidence="1">
    <location>
        <begin position="76"/>
        <end position="86"/>
    </location>
</feature>
<comment type="caution">
    <text evidence="2">The sequence shown here is derived from an EMBL/GenBank/DDBJ whole genome shotgun (WGS) entry which is preliminary data.</text>
</comment>